<dbReference type="AlphaFoldDB" id="V8QZ16"/>
<organism evidence="2 3">
    <name type="scientific">Advenella kashmirensis W13003</name>
    <dbReference type="NCBI Taxonomy" id="1424334"/>
    <lineage>
        <taxon>Bacteria</taxon>
        <taxon>Pseudomonadati</taxon>
        <taxon>Pseudomonadota</taxon>
        <taxon>Betaproteobacteria</taxon>
        <taxon>Burkholderiales</taxon>
        <taxon>Alcaligenaceae</taxon>
    </lineage>
</organism>
<evidence type="ECO:0000313" key="3">
    <source>
        <dbReference type="Proteomes" id="UP000018733"/>
    </source>
</evidence>
<dbReference type="Proteomes" id="UP000018733">
    <property type="component" value="Unassembled WGS sequence"/>
</dbReference>
<accession>V8QZ16</accession>
<evidence type="ECO:0000256" key="1">
    <source>
        <dbReference type="SAM" id="Phobius"/>
    </source>
</evidence>
<dbReference type="HOGENOM" id="CLU_1280937_0_0_4"/>
<dbReference type="RefSeq" id="WP_024003286.1">
    <property type="nucleotide sequence ID" value="NZ_KI650979.1"/>
</dbReference>
<keyword evidence="1" id="KW-1133">Transmembrane helix</keyword>
<dbReference type="EMBL" id="AYXT01000001">
    <property type="protein sequence ID" value="ETF04638.1"/>
    <property type="molecule type" value="Genomic_DNA"/>
</dbReference>
<name>V8QZ16_9BURK</name>
<keyword evidence="1" id="KW-0472">Membrane</keyword>
<dbReference type="OrthoDB" id="8684530at2"/>
<gene>
    <name evidence="2" type="ORF">W822_01080</name>
</gene>
<protein>
    <submittedName>
        <fullName evidence="2">Uncharacterized protein</fullName>
    </submittedName>
</protein>
<evidence type="ECO:0000313" key="2">
    <source>
        <dbReference type="EMBL" id="ETF04638.1"/>
    </source>
</evidence>
<proteinExistence type="predicted"/>
<reference evidence="2 3" key="1">
    <citation type="journal article" date="2014" name="Genome Announc.">
        <title>Draft Genome Sequence of Advenella kashmirensis Strain W13003, a Polycyclic Aromatic Hydrocarbon-Degrading Bacterium.</title>
        <authorList>
            <person name="Wang X."/>
            <person name="Jin D."/>
            <person name="Zhou L."/>
            <person name="Wu L."/>
            <person name="An W."/>
            <person name="Zhao L."/>
        </authorList>
    </citation>
    <scope>NUCLEOTIDE SEQUENCE [LARGE SCALE GENOMIC DNA]</scope>
    <source>
        <strain evidence="2 3">W13003</strain>
    </source>
</reference>
<comment type="caution">
    <text evidence="2">The sequence shown here is derived from an EMBL/GenBank/DDBJ whole genome shotgun (WGS) entry which is preliminary data.</text>
</comment>
<keyword evidence="1" id="KW-0812">Transmembrane</keyword>
<keyword evidence="3" id="KW-1185">Reference proteome</keyword>
<feature type="transmembrane region" description="Helical" evidence="1">
    <location>
        <begin position="32"/>
        <end position="51"/>
    </location>
</feature>
<sequence>MKHKLKLILLGTLAVAIFILFMISDIDFSSKTSLLIAAGTFTAAIISLYIANSNWQRETNREKATEEKKRILFLSLCEVTMDHFTEAVWSFDKVKEYSRELQDLCETNGNNSQDRQRQICDFIYREVEFNKIKFDYVNFNLIIRNLDSLLYLRKEATPTLVNLITFVEVIYQQIDLILSSSKNREAGEVCTQCDYLLKVLTEVEHKIKKFEALNK</sequence>
<feature type="transmembrane region" description="Helical" evidence="1">
    <location>
        <begin position="7"/>
        <end position="26"/>
    </location>
</feature>